<dbReference type="Proteomes" id="UP001149314">
    <property type="component" value="Unassembled WGS sequence"/>
</dbReference>
<dbReference type="InterPro" id="IPR033434">
    <property type="entry name" value="MucB/RseB_N"/>
</dbReference>
<proteinExistence type="predicted"/>
<dbReference type="Pfam" id="PF03888">
    <property type="entry name" value="MucB_RseB"/>
    <property type="match status" value="1"/>
</dbReference>
<dbReference type="RefSeq" id="WP_224750705.1">
    <property type="nucleotide sequence ID" value="NZ_CP060824.1"/>
</dbReference>
<evidence type="ECO:0000313" key="3">
    <source>
        <dbReference type="Proteomes" id="UP001149314"/>
    </source>
</evidence>
<gene>
    <name evidence="2" type="ORF">OEZ79_13095</name>
</gene>
<evidence type="ECO:0000259" key="1">
    <source>
        <dbReference type="Pfam" id="PF03888"/>
    </source>
</evidence>
<accession>A0A9X4BEH7</accession>
<feature type="domain" description="MucB/RseB N-terminal" evidence="1">
    <location>
        <begin position="152"/>
        <end position="239"/>
    </location>
</feature>
<protein>
    <submittedName>
        <fullName evidence="2">DUF1571 domain-containing protein</fullName>
    </submittedName>
</protein>
<sequence length="245" mass="26664">MFPAMLLQETIISGFLSVAVMLATLLLLSFHEPAHAADKIAVAAAFLQSSTPSAPLANALQRFARIASYQVMVRSVSSQDETKVIRYSYRKPGYVRMDFSTPHAGAVLIYNPSNGKVTLWPFGAGTFPVLKLSPTDSLITDENGHRVDQSDIGVLLNNIRRLQQGGATRLPGEEMIAGKPAVHLSVVGAEGKTVDAVHRYEVWFDKQSGLPIKVVSYGLDGKLLETVMMEAMSINVRFPADFFAP</sequence>
<reference evidence="2" key="1">
    <citation type="journal article" date="2023" name="Genes Genomics">
        <title>Genomic insights of Leclercia adecarboxylata strains linked to an outbreak in public hospitals in Mexico.</title>
        <authorList>
            <person name="Barrios-Villa E."/>
            <person name="Pacheco-Flores B."/>
            <person name="Lozano-Zarain P."/>
            <person name="Del Campo-Ortega R."/>
            <person name="de Jesus Ascencio-Montiel I."/>
            <person name="Gonzalez-Leon M."/>
            <person name="Camorlinga-Ponce M."/>
            <person name="Gaytan Cervantes F.J."/>
            <person name="Gonzalez Torres C."/>
            <person name="Aguilar E."/>
            <person name="Gonzalez Ibarra J."/>
            <person name="Torres Lopez F.J."/>
            <person name="Rosas-Vargas H."/>
            <person name="Gonzalez-Bonilla C.R."/>
            <person name="Del Carmen Rocha-Gracia R."/>
        </authorList>
    </citation>
    <scope>NUCLEOTIDE SEQUENCE</scope>
    <source>
        <strain evidence="2">Lac40</strain>
    </source>
</reference>
<name>A0A9X4BEH7_9ENTR</name>
<dbReference type="Gene3D" id="2.50.20.10">
    <property type="entry name" value="Lipoprotein localisation LolA/LolB/LppX"/>
    <property type="match status" value="1"/>
</dbReference>
<organism evidence="2 3">
    <name type="scientific">Leclercia adecarboxylata</name>
    <dbReference type="NCBI Taxonomy" id="83655"/>
    <lineage>
        <taxon>Bacteria</taxon>
        <taxon>Pseudomonadati</taxon>
        <taxon>Pseudomonadota</taxon>
        <taxon>Gammaproteobacteria</taxon>
        <taxon>Enterobacterales</taxon>
        <taxon>Enterobacteriaceae</taxon>
        <taxon>Leclercia</taxon>
    </lineage>
</organism>
<dbReference type="AlphaFoldDB" id="A0A9X4BEH7"/>
<evidence type="ECO:0000313" key="2">
    <source>
        <dbReference type="EMBL" id="MDC6639175.1"/>
    </source>
</evidence>
<comment type="caution">
    <text evidence="2">The sequence shown here is derived from an EMBL/GenBank/DDBJ whole genome shotgun (WGS) entry which is preliminary data.</text>
</comment>
<dbReference type="EMBL" id="JAOURS010000012">
    <property type="protein sequence ID" value="MDC6639175.1"/>
    <property type="molecule type" value="Genomic_DNA"/>
</dbReference>